<protein>
    <submittedName>
        <fullName evidence="1">Uncharacterized protein</fullName>
    </submittedName>
</protein>
<organism evidence="1">
    <name type="scientific">hydrothermal vent metagenome</name>
    <dbReference type="NCBI Taxonomy" id="652676"/>
    <lineage>
        <taxon>unclassified sequences</taxon>
        <taxon>metagenomes</taxon>
        <taxon>ecological metagenomes</taxon>
    </lineage>
</organism>
<proteinExistence type="predicted"/>
<gene>
    <name evidence="1" type="ORF">MNBD_GAMMA07-466</name>
</gene>
<sequence>MTLKNRFLEAISRGDLGEADDFGTIVSLKEFKLYFNDVKSDYVNSFLPAAVIETGQRSATHTRFVFRVKKGIYRVHPDVIPGQCITDYPTDISSFMFNNKVEEPMLDYLLQGM</sequence>
<name>A0A3B0XL23_9ZZZZ</name>
<accession>A0A3B0XL23</accession>
<dbReference type="AlphaFoldDB" id="A0A3B0XL23"/>
<reference evidence="1" key="1">
    <citation type="submission" date="2018-06" db="EMBL/GenBank/DDBJ databases">
        <authorList>
            <person name="Zhirakovskaya E."/>
        </authorList>
    </citation>
    <scope>NUCLEOTIDE SEQUENCE</scope>
</reference>
<evidence type="ECO:0000313" key="1">
    <source>
        <dbReference type="EMBL" id="VAW56844.1"/>
    </source>
</evidence>
<dbReference type="EMBL" id="UOFF01000289">
    <property type="protein sequence ID" value="VAW56844.1"/>
    <property type="molecule type" value="Genomic_DNA"/>
</dbReference>